<dbReference type="KEGG" id="dpl:KGM_203834"/>
<proteinExistence type="inferred from homology"/>
<comment type="caution">
    <text evidence="3">The sequence shown here is derived from an EMBL/GenBank/DDBJ whole genome shotgun (WGS) entry which is preliminary data.</text>
</comment>
<dbReference type="InParanoid" id="A0A212FBC5"/>
<evidence type="ECO:0000256" key="1">
    <source>
        <dbReference type="ARBA" id="ARBA00005679"/>
    </source>
</evidence>
<dbReference type="EMBL" id="AGBW02009362">
    <property type="protein sequence ID" value="OWR51018.1"/>
    <property type="molecule type" value="Genomic_DNA"/>
</dbReference>
<organism evidence="3 4">
    <name type="scientific">Danaus plexippus plexippus</name>
    <dbReference type="NCBI Taxonomy" id="278856"/>
    <lineage>
        <taxon>Eukaryota</taxon>
        <taxon>Metazoa</taxon>
        <taxon>Ecdysozoa</taxon>
        <taxon>Arthropoda</taxon>
        <taxon>Hexapoda</taxon>
        <taxon>Insecta</taxon>
        <taxon>Pterygota</taxon>
        <taxon>Neoptera</taxon>
        <taxon>Endopterygota</taxon>
        <taxon>Lepidoptera</taxon>
        <taxon>Glossata</taxon>
        <taxon>Ditrysia</taxon>
        <taxon>Papilionoidea</taxon>
        <taxon>Nymphalidae</taxon>
        <taxon>Danainae</taxon>
        <taxon>Danaini</taxon>
        <taxon>Danaina</taxon>
        <taxon>Danaus</taxon>
        <taxon>Danaus</taxon>
    </lineage>
</organism>
<keyword evidence="2" id="KW-0325">Glycoprotein</keyword>
<dbReference type="PANTHER" id="PTHR13234:SF71">
    <property type="entry name" value="GAMMA-INTERFERON-INDUCIBLE LYSOSOMAL THIOL REDUCTASE-LIKE PROTEIN"/>
    <property type="match status" value="1"/>
</dbReference>
<evidence type="ECO:0000256" key="2">
    <source>
        <dbReference type="ARBA" id="ARBA00023180"/>
    </source>
</evidence>
<dbReference type="PANTHER" id="PTHR13234">
    <property type="entry name" value="GAMMA-INTERFERON INDUCIBLE LYSOSOMAL THIOL REDUCTASE GILT"/>
    <property type="match status" value="1"/>
</dbReference>
<gene>
    <name evidence="3" type="ORF">KGM_203834</name>
</gene>
<dbReference type="Proteomes" id="UP000007151">
    <property type="component" value="Unassembled WGS sequence"/>
</dbReference>
<dbReference type="eggNOG" id="KOG3160">
    <property type="taxonomic scope" value="Eukaryota"/>
</dbReference>
<protein>
    <submittedName>
        <fullName evidence="3">Legumaturain</fullName>
    </submittedName>
</protein>
<sequence>MASNEVTVDSFASTGLDYRDFKLNYVSPIKRANTLMSTLFKDLGQKEKVRIDLYYEVFYSGCIYFNQNEFGPLVESMGDYLDIHTYPYGFARTIEEKGNIFFKCHHGPLECYGNKLHACALDNLEHSKAILFNICLMNSTESLGSDDKTADECGKNMNVDSKPIKLCAKGNRGSELMKYYGEETKKAKIEYVSFALINGEKYDYRDDFKRSVCRPFKNLPPPCEEP</sequence>
<name>A0A212FBC5_DANPL</name>
<dbReference type="Pfam" id="PF03227">
    <property type="entry name" value="GILT"/>
    <property type="match status" value="1"/>
</dbReference>
<comment type="similarity">
    <text evidence="1">Belongs to the GILT family.</text>
</comment>
<dbReference type="AlphaFoldDB" id="A0A212FBC5"/>
<reference evidence="3 4" key="1">
    <citation type="journal article" date="2011" name="Cell">
        <title>The monarch butterfly genome yields insights into long-distance migration.</title>
        <authorList>
            <person name="Zhan S."/>
            <person name="Merlin C."/>
            <person name="Boore J.L."/>
            <person name="Reppert S.M."/>
        </authorList>
    </citation>
    <scope>NUCLEOTIDE SEQUENCE [LARGE SCALE GENOMIC DNA]</scope>
    <source>
        <strain evidence="3">F-2</strain>
    </source>
</reference>
<keyword evidence="4" id="KW-1185">Reference proteome</keyword>
<evidence type="ECO:0000313" key="3">
    <source>
        <dbReference type="EMBL" id="OWR51018.1"/>
    </source>
</evidence>
<dbReference type="InterPro" id="IPR004911">
    <property type="entry name" value="Interferon-induced_GILT"/>
</dbReference>
<accession>A0A212FBC5</accession>
<dbReference type="GO" id="GO:0016671">
    <property type="term" value="F:oxidoreductase activity, acting on a sulfur group of donors, disulfide as acceptor"/>
    <property type="evidence" value="ECO:0007669"/>
    <property type="project" value="InterPro"/>
</dbReference>
<evidence type="ECO:0000313" key="4">
    <source>
        <dbReference type="Proteomes" id="UP000007151"/>
    </source>
</evidence>